<keyword evidence="1" id="KW-0472">Membrane</keyword>
<organism evidence="2 3">
    <name type="scientific">Flavobacterium ponti</name>
    <dbReference type="NCBI Taxonomy" id="665133"/>
    <lineage>
        <taxon>Bacteria</taxon>
        <taxon>Pseudomonadati</taxon>
        <taxon>Bacteroidota</taxon>
        <taxon>Flavobacteriia</taxon>
        <taxon>Flavobacteriales</taxon>
        <taxon>Flavobacteriaceae</taxon>
        <taxon>Flavobacterium</taxon>
    </lineage>
</organism>
<reference evidence="3" key="1">
    <citation type="journal article" date="2019" name="Int. J. Syst. Evol. Microbiol.">
        <title>The Global Catalogue of Microorganisms (GCM) 10K type strain sequencing project: providing services to taxonomists for standard genome sequencing and annotation.</title>
        <authorList>
            <consortium name="The Broad Institute Genomics Platform"/>
            <consortium name="The Broad Institute Genome Sequencing Center for Infectious Disease"/>
            <person name="Wu L."/>
            <person name="Ma J."/>
        </authorList>
    </citation>
    <scope>NUCLEOTIDE SEQUENCE [LARGE SCALE GENOMIC DNA]</scope>
    <source>
        <strain evidence="3">CCUG 50349</strain>
    </source>
</reference>
<gene>
    <name evidence="2" type="ORF">ACFO3U_07085</name>
</gene>
<evidence type="ECO:0000313" key="2">
    <source>
        <dbReference type="EMBL" id="MFC4739757.1"/>
    </source>
</evidence>
<dbReference type="EMBL" id="JBHSGW010000004">
    <property type="protein sequence ID" value="MFC4739757.1"/>
    <property type="molecule type" value="Genomic_DNA"/>
</dbReference>
<keyword evidence="1" id="KW-1133">Transmembrane helix</keyword>
<dbReference type="Proteomes" id="UP001595885">
    <property type="component" value="Unassembled WGS sequence"/>
</dbReference>
<evidence type="ECO:0000256" key="1">
    <source>
        <dbReference type="SAM" id="Phobius"/>
    </source>
</evidence>
<protein>
    <submittedName>
        <fullName evidence="2">DUF4129 domain-containing protein</fullName>
    </submittedName>
</protein>
<keyword evidence="1" id="KW-0812">Transmembrane</keyword>
<name>A0ABV9P2K5_9FLAO</name>
<dbReference type="RefSeq" id="WP_379739793.1">
    <property type="nucleotide sequence ID" value="NZ_JBHSGW010000004.1"/>
</dbReference>
<comment type="caution">
    <text evidence="2">The sequence shown here is derived from an EMBL/GenBank/DDBJ whole genome shotgun (WGS) entry which is preliminary data.</text>
</comment>
<accession>A0ABV9P2K5</accession>
<sequence>MNKFLSLLFFITAFCFGQNDSLHPKEEIIYDTENIKVKEFSPKFNEKYTSNEFQYETKVDDSKLSAWNRFWKNVGDFFRELFDFSSADGSLSGLEIVMKIIAFLIIGFVIFMIVKIIINKEGGWIFSKSSKTIKVTDLVEENIHTIDFKKLITESKSGKEFRTSIRYYYLWLLKSMSDKHIIEWDIEKTNSDYLYEIKNPETKSEFQFLSYIYEYSWYGEFAVSETDFEKVEKSFLKAIQK</sequence>
<proteinExistence type="predicted"/>
<feature type="transmembrane region" description="Helical" evidence="1">
    <location>
        <begin position="96"/>
        <end position="118"/>
    </location>
</feature>
<keyword evidence="3" id="KW-1185">Reference proteome</keyword>
<evidence type="ECO:0000313" key="3">
    <source>
        <dbReference type="Proteomes" id="UP001595885"/>
    </source>
</evidence>